<sequence>MDSHLYSPARFPFLVLGLPYFTAPPLRRRLLPSALPLHFALLACNPLSPVSVRLARKDAGFRRVLPPA</sequence>
<dbReference type="AlphaFoldDB" id="A0A2P2IQZ9"/>
<organism evidence="1">
    <name type="scientific">Rhizophora mucronata</name>
    <name type="common">Asiatic mangrove</name>
    <dbReference type="NCBI Taxonomy" id="61149"/>
    <lineage>
        <taxon>Eukaryota</taxon>
        <taxon>Viridiplantae</taxon>
        <taxon>Streptophyta</taxon>
        <taxon>Embryophyta</taxon>
        <taxon>Tracheophyta</taxon>
        <taxon>Spermatophyta</taxon>
        <taxon>Magnoliopsida</taxon>
        <taxon>eudicotyledons</taxon>
        <taxon>Gunneridae</taxon>
        <taxon>Pentapetalae</taxon>
        <taxon>rosids</taxon>
        <taxon>fabids</taxon>
        <taxon>Malpighiales</taxon>
        <taxon>Rhizophoraceae</taxon>
        <taxon>Rhizophora</taxon>
    </lineage>
</organism>
<reference evidence="1" key="1">
    <citation type="submission" date="2018-02" db="EMBL/GenBank/DDBJ databases">
        <title>Rhizophora mucronata_Transcriptome.</title>
        <authorList>
            <person name="Meera S.P."/>
            <person name="Sreeshan A."/>
            <person name="Augustine A."/>
        </authorList>
    </citation>
    <scope>NUCLEOTIDE SEQUENCE</scope>
    <source>
        <tissue evidence="1">Leaf</tissue>
    </source>
</reference>
<accession>A0A2P2IQZ9</accession>
<evidence type="ECO:0000313" key="1">
    <source>
        <dbReference type="EMBL" id="MBW83643.1"/>
    </source>
</evidence>
<proteinExistence type="predicted"/>
<dbReference type="EMBL" id="GGEC01003160">
    <property type="protein sequence ID" value="MBW83643.1"/>
    <property type="molecule type" value="Transcribed_RNA"/>
</dbReference>
<name>A0A2P2IQZ9_RHIMU</name>
<protein>
    <submittedName>
        <fullName evidence="1">Monosaccharide-sensing protein 2-like</fullName>
    </submittedName>
</protein>